<organism evidence="3 4">
    <name type="scientific">Schizophyllum amplum</name>
    <dbReference type="NCBI Taxonomy" id="97359"/>
    <lineage>
        <taxon>Eukaryota</taxon>
        <taxon>Fungi</taxon>
        <taxon>Dikarya</taxon>
        <taxon>Basidiomycota</taxon>
        <taxon>Agaricomycotina</taxon>
        <taxon>Agaricomycetes</taxon>
        <taxon>Agaricomycetidae</taxon>
        <taxon>Agaricales</taxon>
        <taxon>Schizophyllaceae</taxon>
        <taxon>Schizophyllum</taxon>
    </lineage>
</organism>
<proteinExistence type="predicted"/>
<dbReference type="OrthoDB" id="10383043at2759"/>
<accession>A0A550CCY9</accession>
<comment type="caution">
    <text evidence="3">The sequence shown here is derived from an EMBL/GenBank/DDBJ whole genome shotgun (WGS) entry which is preliminary data.</text>
</comment>
<protein>
    <submittedName>
        <fullName evidence="3">Uncharacterized protein</fullName>
    </submittedName>
</protein>
<keyword evidence="2" id="KW-0472">Membrane</keyword>
<feature type="compositionally biased region" description="Acidic residues" evidence="1">
    <location>
        <begin position="50"/>
        <end position="61"/>
    </location>
</feature>
<evidence type="ECO:0000256" key="1">
    <source>
        <dbReference type="SAM" id="MobiDB-lite"/>
    </source>
</evidence>
<dbReference type="EMBL" id="VDMD01000012">
    <property type="protein sequence ID" value="TRM62671.1"/>
    <property type="molecule type" value="Genomic_DNA"/>
</dbReference>
<keyword evidence="4" id="KW-1185">Reference proteome</keyword>
<feature type="transmembrane region" description="Helical" evidence="2">
    <location>
        <begin position="134"/>
        <end position="152"/>
    </location>
</feature>
<name>A0A550CCY9_9AGAR</name>
<reference evidence="3 4" key="1">
    <citation type="journal article" date="2019" name="New Phytol.">
        <title>Comparative genomics reveals unique wood-decay strategies and fruiting body development in the Schizophyllaceae.</title>
        <authorList>
            <person name="Almasi E."/>
            <person name="Sahu N."/>
            <person name="Krizsan K."/>
            <person name="Balint B."/>
            <person name="Kovacs G.M."/>
            <person name="Kiss B."/>
            <person name="Cseklye J."/>
            <person name="Drula E."/>
            <person name="Henrissat B."/>
            <person name="Nagy I."/>
            <person name="Chovatia M."/>
            <person name="Adam C."/>
            <person name="LaButti K."/>
            <person name="Lipzen A."/>
            <person name="Riley R."/>
            <person name="Grigoriev I.V."/>
            <person name="Nagy L.G."/>
        </authorList>
    </citation>
    <scope>NUCLEOTIDE SEQUENCE [LARGE SCALE GENOMIC DNA]</scope>
    <source>
        <strain evidence="3 4">NL-1724</strain>
    </source>
</reference>
<evidence type="ECO:0000256" key="2">
    <source>
        <dbReference type="SAM" id="Phobius"/>
    </source>
</evidence>
<feature type="region of interest" description="Disordered" evidence="1">
    <location>
        <begin position="32"/>
        <end position="73"/>
    </location>
</feature>
<keyword evidence="2" id="KW-0812">Transmembrane</keyword>
<dbReference type="AlphaFoldDB" id="A0A550CCY9"/>
<evidence type="ECO:0000313" key="3">
    <source>
        <dbReference type="EMBL" id="TRM62671.1"/>
    </source>
</evidence>
<sequence length="167" mass="19023">MATRTLLEAPASTFPVVLSAVGALGPVSALDNRDAGLPLDTESPSPDDGPSVEDDGSDSDSSEQSWGTARTSHRFRDRRVEFDPASTEIQTTVRTSTVWMDEHGHRRRSRERKRYRRRYGYCHNHLSWPLSRDMFLIIILCFVLGCLTILTFRPFAIEYFDHDFDVD</sequence>
<gene>
    <name evidence="3" type="ORF">BD626DRAFT_569813</name>
</gene>
<dbReference type="Proteomes" id="UP000320762">
    <property type="component" value="Unassembled WGS sequence"/>
</dbReference>
<keyword evidence="2" id="KW-1133">Transmembrane helix</keyword>
<evidence type="ECO:0000313" key="4">
    <source>
        <dbReference type="Proteomes" id="UP000320762"/>
    </source>
</evidence>